<dbReference type="Proteomes" id="UP000016570">
    <property type="component" value="Unassembled WGS sequence"/>
</dbReference>
<dbReference type="EMBL" id="BATJ01000019">
    <property type="protein sequence ID" value="GAD68738.1"/>
    <property type="molecule type" value="Genomic_DNA"/>
</dbReference>
<evidence type="ECO:0000313" key="5">
    <source>
        <dbReference type="Proteomes" id="UP000016570"/>
    </source>
</evidence>
<dbReference type="eggNOG" id="COG4533">
    <property type="taxonomic scope" value="Bacteria"/>
</dbReference>
<dbReference type="InterPro" id="IPR025370">
    <property type="entry name" value="SgrR_HTH_N"/>
</dbReference>
<dbReference type="GO" id="GO:0015833">
    <property type="term" value="P:peptide transport"/>
    <property type="evidence" value="ECO:0007669"/>
    <property type="project" value="TreeGrafter"/>
</dbReference>
<dbReference type="Gene3D" id="3.40.190.10">
    <property type="entry name" value="Periplasmic binding protein-like II"/>
    <property type="match status" value="1"/>
</dbReference>
<dbReference type="InterPro" id="IPR039424">
    <property type="entry name" value="SBP_5"/>
</dbReference>
<evidence type="ECO:0000259" key="2">
    <source>
        <dbReference type="Pfam" id="PF00496"/>
    </source>
</evidence>
<dbReference type="Pfam" id="PF00496">
    <property type="entry name" value="SBP_bac_5"/>
    <property type="match status" value="1"/>
</dbReference>
<evidence type="ECO:0000259" key="3">
    <source>
        <dbReference type="Pfam" id="PF12793"/>
    </source>
</evidence>
<dbReference type="PANTHER" id="PTHR30290:SF72">
    <property type="entry name" value="HTH-TYPE TRANSCRIPTIONAL REGULATOR SGRR"/>
    <property type="match status" value="1"/>
</dbReference>
<evidence type="ECO:0000256" key="1">
    <source>
        <dbReference type="ARBA" id="ARBA00023125"/>
    </source>
</evidence>
<name>U3BQD4_VIBPR</name>
<reference evidence="4 5" key="1">
    <citation type="submission" date="2013-09" db="EMBL/GenBank/DDBJ databases">
        <title>Whole genome shotgun sequence of Vibrio proteolyticus NBRC 13287.</title>
        <authorList>
            <person name="Isaki S."/>
            <person name="Hosoyama A."/>
            <person name="Numata M."/>
            <person name="Hashimoto M."/>
            <person name="Hosoyama Y."/>
            <person name="Tsuchikane K."/>
            <person name="Noguchi M."/>
            <person name="Hirakata S."/>
            <person name="Ichikawa N."/>
            <person name="Ohji S."/>
            <person name="Yamazoe A."/>
            <person name="Fujita N."/>
        </authorList>
    </citation>
    <scope>NUCLEOTIDE SEQUENCE [LARGE SCALE GENOMIC DNA]</scope>
    <source>
        <strain evidence="4 5">NBRC 13287</strain>
    </source>
</reference>
<dbReference type="SUPFAM" id="SSF53850">
    <property type="entry name" value="Periplasmic binding protein-like II"/>
    <property type="match status" value="1"/>
</dbReference>
<gene>
    <name evidence="4" type="ORF">VPR01S_19_00200</name>
</gene>
<evidence type="ECO:0000313" key="4">
    <source>
        <dbReference type="EMBL" id="GAD68738.1"/>
    </source>
</evidence>
<keyword evidence="5" id="KW-1185">Reference proteome</keyword>
<dbReference type="GO" id="GO:1904680">
    <property type="term" value="F:peptide transmembrane transporter activity"/>
    <property type="evidence" value="ECO:0007669"/>
    <property type="project" value="TreeGrafter"/>
</dbReference>
<dbReference type="AlphaFoldDB" id="U3BQD4"/>
<keyword evidence="1" id="KW-0238">DNA-binding</keyword>
<protein>
    <recommendedName>
        <fullName evidence="6">ABC transporter substrate-binding protein</fullName>
    </recommendedName>
</protein>
<feature type="domain" description="Solute-binding protein family 5" evidence="2">
    <location>
        <begin position="164"/>
        <end position="361"/>
    </location>
</feature>
<sequence length="566" mass="64985">MRYWKALAFCRDHFEINQWQSVSLDTLATALCCTRRNAQLLVRRLTQEQTLDWQPGVGRGNLPRARLKKPIEDRLVTKANRLLEEGKVESALQLIPETQRDAFIASYVARYQNQAQSTHILQVPFYRATHSLDPIAINRRTEHHIASYLYATLLRYDPIRDHWHGDLAHSWYQSGDTLDVVLRKGLRFHDGSVLNAADVVAHFERLIASESGNRALFDCIDRVEILSPDRLRFVSQRMPALLPKLLADGAMGITKLSHGQLLGSGPFALAEQTERRTLLHRFADYHGYRPWIDGIEIWNVGAHAKDFALNSDVVHGVHLRGKARAGYQICQQWERGCEYLMLNPSRHPWLKKHAHRQALQHLATCLQPPQHLLDEELAKAKGMLSQPETLTAPEPLDLEALFGPLTRPAEPLKILTYQLETHITLARMLAYALQARGIPCDWQVLSFPDFNCRLRQSQADILISGEVFGDDTEMSWLSWLMCTHSLSVCLSSRERTWLQTQIERVMNRETLAQRLRGFAQIEKKLIDKGVYQPLYHVRQELNVSDRLTTTELLANGWIDFNQVVMQ</sequence>
<accession>U3BQD4</accession>
<organism evidence="4 5">
    <name type="scientific">Vibrio proteolyticus NBRC 13287</name>
    <dbReference type="NCBI Taxonomy" id="1219065"/>
    <lineage>
        <taxon>Bacteria</taxon>
        <taxon>Pseudomonadati</taxon>
        <taxon>Pseudomonadota</taxon>
        <taxon>Gammaproteobacteria</taxon>
        <taxon>Vibrionales</taxon>
        <taxon>Vibrionaceae</taxon>
        <taxon>Vibrio</taxon>
    </lineage>
</organism>
<dbReference type="Pfam" id="PF12793">
    <property type="entry name" value="SgrR_N"/>
    <property type="match status" value="1"/>
</dbReference>
<dbReference type="PANTHER" id="PTHR30290">
    <property type="entry name" value="PERIPLASMIC BINDING COMPONENT OF ABC TRANSPORTER"/>
    <property type="match status" value="1"/>
</dbReference>
<dbReference type="GO" id="GO:0003677">
    <property type="term" value="F:DNA binding"/>
    <property type="evidence" value="ECO:0007669"/>
    <property type="project" value="UniProtKB-KW"/>
</dbReference>
<comment type="caution">
    <text evidence="4">The sequence shown here is derived from an EMBL/GenBank/DDBJ whole genome shotgun (WGS) entry which is preliminary data.</text>
</comment>
<evidence type="ECO:0008006" key="6">
    <source>
        <dbReference type="Google" id="ProtNLM"/>
    </source>
</evidence>
<dbReference type="RefSeq" id="WP_021706706.1">
    <property type="nucleotide sequence ID" value="NZ_BATJ01000019.1"/>
</dbReference>
<proteinExistence type="predicted"/>
<dbReference type="STRING" id="1219065.VPR01S_19_00200"/>
<dbReference type="Gene3D" id="3.10.105.10">
    <property type="entry name" value="Dipeptide-binding Protein, Domain 3"/>
    <property type="match status" value="1"/>
</dbReference>
<dbReference type="InterPro" id="IPR000914">
    <property type="entry name" value="SBP_5_dom"/>
</dbReference>
<feature type="domain" description="Transcriptional regulator SgrR N-terminal HTH" evidence="3">
    <location>
        <begin position="17"/>
        <end position="99"/>
    </location>
</feature>